<comment type="function">
    <text evidence="5">Key component of the ribosome quality control system (RQC), a ribosome-associated complex that mediates the extraction of incompletely synthesized nascent chains from stalled ribosomes and their subsequent degradation. RqcH recruits Ala-charged tRNA, and with RqcP directs the elongation of stalled nascent chains on 50S ribosomal subunits, leading to non-templated C-terminal alanine extensions (Ala tail). The Ala tail promotes nascent chain degradation. RqcP is associated with the translocation-like movement of the peptidyl-tRNA from the A-site into the P-site.</text>
</comment>
<accession>A0A9X2MF91</accession>
<dbReference type="InterPro" id="IPR036986">
    <property type="entry name" value="S4_RNA-bd_sf"/>
</dbReference>
<comment type="similarity">
    <text evidence="5">Belongs to the RqcP family.</text>
</comment>
<dbReference type="Gene3D" id="3.10.290.10">
    <property type="entry name" value="RNA-binding S4 domain"/>
    <property type="match status" value="1"/>
</dbReference>
<gene>
    <name evidence="5" type="primary">rqcP</name>
    <name evidence="7" type="ORF">NSA23_07155</name>
</gene>
<evidence type="ECO:0000313" key="7">
    <source>
        <dbReference type="EMBL" id="MCR2043897.1"/>
    </source>
</evidence>
<dbReference type="CDD" id="cd00165">
    <property type="entry name" value="S4"/>
    <property type="match status" value="1"/>
</dbReference>
<dbReference type="GO" id="GO:0000049">
    <property type="term" value="F:tRNA binding"/>
    <property type="evidence" value="ECO:0007669"/>
    <property type="project" value="UniProtKB-UniRule"/>
</dbReference>
<protein>
    <recommendedName>
        <fullName evidence="5">RQC P-site tRNA stabilizing factor</fullName>
        <shortName evidence="5">RqcP</shortName>
    </recommendedName>
    <alternativeName>
        <fullName evidence="5">Ribosome-associated protein quality control protein P</fullName>
    </alternativeName>
</protein>
<dbReference type="InterPro" id="IPR002942">
    <property type="entry name" value="S4_RNA-bd"/>
</dbReference>
<feature type="domain" description="RNA-binding S4" evidence="6">
    <location>
        <begin position="1"/>
        <end position="68"/>
    </location>
</feature>
<dbReference type="SUPFAM" id="SSF55174">
    <property type="entry name" value="Alpha-L RNA-binding motif"/>
    <property type="match status" value="1"/>
</dbReference>
<dbReference type="OrthoDB" id="9805210at2"/>
<organism evidence="7 8">
    <name type="scientific">Anaerosalibacter massiliensis</name>
    <dbReference type="NCBI Taxonomy" id="1347392"/>
    <lineage>
        <taxon>Bacteria</taxon>
        <taxon>Bacillati</taxon>
        <taxon>Bacillota</taxon>
        <taxon>Tissierellia</taxon>
        <taxon>Tissierellales</taxon>
        <taxon>Sporanaerobacteraceae</taxon>
        <taxon>Anaerosalibacter</taxon>
    </lineage>
</organism>
<dbReference type="AlphaFoldDB" id="A0A9X2MF91"/>
<dbReference type="HAMAP" id="MF_00871">
    <property type="entry name" value="RqcP"/>
    <property type="match status" value="1"/>
</dbReference>
<dbReference type="EMBL" id="JANJZL010000003">
    <property type="protein sequence ID" value="MCR2043897.1"/>
    <property type="molecule type" value="Genomic_DNA"/>
</dbReference>
<reference evidence="7" key="1">
    <citation type="submission" date="2022-07" db="EMBL/GenBank/DDBJ databases">
        <title>Enhanced cultured diversity of the mouse gut microbiota enables custom-made synthetic communities.</title>
        <authorList>
            <person name="Afrizal A."/>
        </authorList>
    </citation>
    <scope>NUCLEOTIDE SEQUENCE</scope>
    <source>
        <strain evidence="7">DSM 29482</strain>
    </source>
</reference>
<dbReference type="PROSITE" id="PS50889">
    <property type="entry name" value="S4"/>
    <property type="match status" value="1"/>
</dbReference>
<dbReference type="GO" id="GO:0019843">
    <property type="term" value="F:rRNA binding"/>
    <property type="evidence" value="ECO:0007669"/>
    <property type="project" value="UniProtKB-UniRule"/>
</dbReference>
<dbReference type="GO" id="GO:0043023">
    <property type="term" value="F:ribosomal large subunit binding"/>
    <property type="evidence" value="ECO:0007669"/>
    <property type="project" value="UniProtKB-UniRule"/>
</dbReference>
<sequence>MRVDKYLKNSRLIKRRTMAKKACEQGRVIINEKIAKPGDEVKPGDIIEIKLGTGSTKVEVLSIKDNVAKNQSEELYKHLKGF</sequence>
<evidence type="ECO:0000313" key="8">
    <source>
        <dbReference type="Proteomes" id="UP001142078"/>
    </source>
</evidence>
<comment type="subunit">
    <text evidence="5">Associates with stalled 50S ribosomal subunits. Binds to RqcH, 23S rRNA and the P-site tRNA. Does not require RqcH for association with 50S subunits.</text>
</comment>
<dbReference type="PIRSF" id="PIRSF038881">
    <property type="entry name" value="RNAbp_HP1423"/>
    <property type="match status" value="1"/>
</dbReference>
<keyword evidence="8" id="KW-1185">Reference proteome</keyword>
<dbReference type="SMART" id="SM00363">
    <property type="entry name" value="S4"/>
    <property type="match status" value="1"/>
</dbReference>
<evidence type="ECO:0000256" key="1">
    <source>
        <dbReference type="ARBA" id="ARBA00022555"/>
    </source>
</evidence>
<comment type="caution">
    <text evidence="7">The sequence shown here is derived from an EMBL/GenBank/DDBJ whole genome shotgun (WGS) entry which is preliminary data.</text>
</comment>
<dbReference type="GO" id="GO:0072344">
    <property type="term" value="P:rescue of stalled ribosome"/>
    <property type="evidence" value="ECO:0007669"/>
    <property type="project" value="UniProtKB-UniRule"/>
</dbReference>
<keyword evidence="2 5" id="KW-0699">rRNA-binding</keyword>
<evidence type="ECO:0000256" key="4">
    <source>
        <dbReference type="ARBA" id="ARBA00022917"/>
    </source>
</evidence>
<evidence type="ECO:0000256" key="2">
    <source>
        <dbReference type="ARBA" id="ARBA00022730"/>
    </source>
</evidence>
<proteinExistence type="inferred from homology"/>
<dbReference type="InterPro" id="IPR025490">
    <property type="entry name" value="RqcP"/>
</dbReference>
<evidence type="ECO:0000259" key="6">
    <source>
        <dbReference type="SMART" id="SM00363"/>
    </source>
</evidence>
<dbReference type="RefSeq" id="WP_042680707.1">
    <property type="nucleotide sequence ID" value="NZ_CABKTM010000020.1"/>
</dbReference>
<dbReference type="Pfam" id="PF01479">
    <property type="entry name" value="S4"/>
    <property type="match status" value="1"/>
</dbReference>
<keyword evidence="3 5" id="KW-0694">RNA-binding</keyword>
<dbReference type="Proteomes" id="UP001142078">
    <property type="component" value="Unassembled WGS sequence"/>
</dbReference>
<keyword evidence="1 5" id="KW-0820">tRNA-binding</keyword>
<keyword evidence="4 5" id="KW-0648">Protein biosynthesis</keyword>
<evidence type="ECO:0000256" key="5">
    <source>
        <dbReference type="HAMAP-Rule" id="MF_00871"/>
    </source>
</evidence>
<name>A0A9X2MF91_9FIRM</name>
<evidence type="ECO:0000256" key="3">
    <source>
        <dbReference type="ARBA" id="ARBA00022884"/>
    </source>
</evidence>